<evidence type="ECO:0000313" key="1">
    <source>
        <dbReference type="EMBL" id="MDR6234463.1"/>
    </source>
</evidence>
<dbReference type="Proteomes" id="UP001268036">
    <property type="component" value="Unassembled WGS sequence"/>
</dbReference>
<protein>
    <submittedName>
        <fullName evidence="1">Uncharacterized protein</fullName>
    </submittedName>
</protein>
<dbReference type="EMBL" id="JAVJAF010000001">
    <property type="protein sequence ID" value="MDR6234463.1"/>
    <property type="molecule type" value="Genomic_DNA"/>
</dbReference>
<organism evidence="1 2">
    <name type="scientific">Pseudomonas oryzihabitans</name>
    <dbReference type="NCBI Taxonomy" id="47885"/>
    <lineage>
        <taxon>Bacteria</taxon>
        <taxon>Pseudomonadati</taxon>
        <taxon>Pseudomonadota</taxon>
        <taxon>Gammaproteobacteria</taxon>
        <taxon>Pseudomonadales</taxon>
        <taxon>Pseudomonadaceae</taxon>
        <taxon>Pseudomonas</taxon>
    </lineage>
</organism>
<proteinExistence type="predicted"/>
<dbReference type="AlphaFoldDB" id="A0AAJ2EW61"/>
<evidence type="ECO:0000313" key="2">
    <source>
        <dbReference type="Proteomes" id="UP001268036"/>
    </source>
</evidence>
<gene>
    <name evidence="1" type="ORF">QE440_002204</name>
</gene>
<comment type="caution">
    <text evidence="1">The sequence shown here is derived from an EMBL/GenBank/DDBJ whole genome shotgun (WGS) entry which is preliminary data.</text>
</comment>
<accession>A0AAJ2EW61</accession>
<reference evidence="1" key="1">
    <citation type="submission" date="2023-08" db="EMBL/GenBank/DDBJ databases">
        <title>Functional and genomic diversity of the sorghum phyllosphere microbiome.</title>
        <authorList>
            <person name="Shade A."/>
        </authorList>
    </citation>
    <scope>NUCLEOTIDE SEQUENCE</scope>
    <source>
        <strain evidence="1">SORGH_AS_0201</strain>
    </source>
</reference>
<sequence>MAFVQQLIEEQRFIEFDREPLLFGTRLDGTAKLHAPLIL</sequence>
<name>A0AAJ2EW61_9PSED</name>